<dbReference type="Proteomes" id="UP001291623">
    <property type="component" value="Unassembled WGS sequence"/>
</dbReference>
<protein>
    <submittedName>
        <fullName evidence="2">Uncharacterized protein</fullName>
    </submittedName>
</protein>
<evidence type="ECO:0000313" key="2">
    <source>
        <dbReference type="EMBL" id="KAK4357393.1"/>
    </source>
</evidence>
<feature type="compositionally biased region" description="Low complexity" evidence="1">
    <location>
        <begin position="67"/>
        <end position="88"/>
    </location>
</feature>
<reference evidence="2" key="1">
    <citation type="submission" date="2023-12" db="EMBL/GenBank/DDBJ databases">
        <title>Genome assembly of Anisodus tanguticus.</title>
        <authorList>
            <person name="Wang Y.-J."/>
        </authorList>
    </citation>
    <scope>NUCLEOTIDE SEQUENCE</scope>
    <source>
        <strain evidence="2">KB-2021</strain>
        <tissue evidence="2">Leaf</tissue>
    </source>
</reference>
<keyword evidence="3" id="KW-1185">Reference proteome</keyword>
<sequence>MNNMQMWPVSNNSPVQPPVIRKMPERSKKVRRKEPNESKKTEKLSGSGAVMTCSLCHIKGHNKRGCPTDPSQTAPTQSQSQANRNNGRANKRRME</sequence>
<name>A0AAE1RUT9_9SOLA</name>
<feature type="compositionally biased region" description="Basic and acidic residues" evidence="1">
    <location>
        <begin position="22"/>
        <end position="43"/>
    </location>
</feature>
<feature type="region of interest" description="Disordered" evidence="1">
    <location>
        <begin position="1"/>
        <end position="95"/>
    </location>
</feature>
<comment type="caution">
    <text evidence="2">The sequence shown here is derived from an EMBL/GenBank/DDBJ whole genome shotgun (WGS) entry which is preliminary data.</text>
</comment>
<evidence type="ECO:0000256" key="1">
    <source>
        <dbReference type="SAM" id="MobiDB-lite"/>
    </source>
</evidence>
<dbReference type="AlphaFoldDB" id="A0AAE1RUT9"/>
<evidence type="ECO:0000313" key="3">
    <source>
        <dbReference type="Proteomes" id="UP001291623"/>
    </source>
</evidence>
<proteinExistence type="predicted"/>
<accession>A0AAE1RUT9</accession>
<gene>
    <name evidence="2" type="ORF">RND71_023003</name>
</gene>
<dbReference type="EMBL" id="JAVYJV010000012">
    <property type="protein sequence ID" value="KAK4357393.1"/>
    <property type="molecule type" value="Genomic_DNA"/>
</dbReference>
<organism evidence="2 3">
    <name type="scientific">Anisodus tanguticus</name>
    <dbReference type="NCBI Taxonomy" id="243964"/>
    <lineage>
        <taxon>Eukaryota</taxon>
        <taxon>Viridiplantae</taxon>
        <taxon>Streptophyta</taxon>
        <taxon>Embryophyta</taxon>
        <taxon>Tracheophyta</taxon>
        <taxon>Spermatophyta</taxon>
        <taxon>Magnoliopsida</taxon>
        <taxon>eudicotyledons</taxon>
        <taxon>Gunneridae</taxon>
        <taxon>Pentapetalae</taxon>
        <taxon>asterids</taxon>
        <taxon>lamiids</taxon>
        <taxon>Solanales</taxon>
        <taxon>Solanaceae</taxon>
        <taxon>Solanoideae</taxon>
        <taxon>Hyoscyameae</taxon>
        <taxon>Anisodus</taxon>
    </lineage>
</organism>